<dbReference type="SUPFAM" id="SSF54814">
    <property type="entry name" value="Prokaryotic type KH domain (KH-domain type II)"/>
    <property type="match status" value="1"/>
</dbReference>
<dbReference type="PROSITE" id="PS50823">
    <property type="entry name" value="KH_TYPE_2"/>
    <property type="match status" value="1"/>
</dbReference>
<protein>
    <recommendedName>
        <fullName evidence="6">30S ribosomal protein S3</fullName>
    </recommendedName>
</protein>
<dbReference type="CDD" id="cd02411">
    <property type="entry name" value="KH-II_30S_S3_arch"/>
    <property type="match status" value="1"/>
</dbReference>
<dbReference type="InterPro" id="IPR005703">
    <property type="entry name" value="Ribosomal_uS3_euk/arc"/>
</dbReference>
<dbReference type="Gene3D" id="3.30.1140.32">
    <property type="entry name" value="Ribosomal protein S3, C-terminal domain"/>
    <property type="match status" value="1"/>
</dbReference>
<proteinExistence type="inferred from homology"/>
<evidence type="ECO:0000256" key="2">
    <source>
        <dbReference type="ARBA" id="ARBA00022730"/>
    </source>
</evidence>
<dbReference type="SUPFAM" id="SSF54821">
    <property type="entry name" value="Ribosomal protein S3 C-terminal domain"/>
    <property type="match status" value="1"/>
</dbReference>
<evidence type="ECO:0000256" key="4">
    <source>
        <dbReference type="ARBA" id="ARBA00022980"/>
    </source>
</evidence>
<name>A0A7J4JMT4_9ARCH</name>
<evidence type="ECO:0000256" key="5">
    <source>
        <dbReference type="ARBA" id="ARBA00023274"/>
    </source>
</evidence>
<dbReference type="EMBL" id="DUGH01000099">
    <property type="protein sequence ID" value="HIH16546.1"/>
    <property type="molecule type" value="Genomic_DNA"/>
</dbReference>
<dbReference type="PANTHER" id="PTHR11760:SF32">
    <property type="entry name" value="SMALL RIBOSOMAL SUBUNIT PROTEIN US3"/>
    <property type="match status" value="1"/>
</dbReference>
<evidence type="ECO:0000256" key="6">
    <source>
        <dbReference type="NCBIfam" id="TIGR01008"/>
    </source>
</evidence>
<feature type="domain" description="KH type-2" evidence="8">
    <location>
        <begin position="16"/>
        <end position="85"/>
    </location>
</feature>
<dbReference type="InterPro" id="IPR001351">
    <property type="entry name" value="Ribosomal_uS3_C"/>
</dbReference>
<dbReference type="GO" id="GO:0019843">
    <property type="term" value="F:rRNA binding"/>
    <property type="evidence" value="ECO:0007669"/>
    <property type="project" value="UniProtKB-KW"/>
</dbReference>
<dbReference type="InterPro" id="IPR004044">
    <property type="entry name" value="KH_dom_type_2"/>
</dbReference>
<dbReference type="Pfam" id="PF07650">
    <property type="entry name" value="KH_2"/>
    <property type="match status" value="1"/>
</dbReference>
<keyword evidence="3 7" id="KW-0694">RNA-binding</keyword>
<dbReference type="GO" id="GO:0006412">
    <property type="term" value="P:translation"/>
    <property type="evidence" value="ECO:0007669"/>
    <property type="project" value="UniProtKB-UniRule"/>
</dbReference>
<dbReference type="SMART" id="SM00322">
    <property type="entry name" value="KH"/>
    <property type="match status" value="1"/>
</dbReference>
<comment type="caution">
    <text evidence="9">The sequence shown here is derived from an EMBL/GenBank/DDBJ whole genome shotgun (WGS) entry which is preliminary data.</text>
</comment>
<sequence>MIERIFVEQGIKRMELEQYLKKELDKAGFTKAEVLKTPLVTRIVVNVTRPGLAIGKSGANIRTLTETLGKRFGIENPQLEIKEITQPALDAQAMADKIKSLIERGYSWRSVAYRTLRDIMEASAQGVEIIVSGKITGKGGRKKQQRIAEGY</sequence>
<organism evidence="9 10">
    <name type="scientific">Candidatus Iainarchaeum sp</name>
    <dbReference type="NCBI Taxonomy" id="3101447"/>
    <lineage>
        <taxon>Archaea</taxon>
        <taxon>Candidatus Iainarchaeota</taxon>
        <taxon>Candidatus Iainarchaeia</taxon>
        <taxon>Candidatus Iainarchaeales</taxon>
        <taxon>Candidatus Iainarchaeaceae</taxon>
        <taxon>Candidatus Iainarchaeum</taxon>
    </lineage>
</organism>
<dbReference type="GO" id="GO:0022627">
    <property type="term" value="C:cytosolic small ribosomal subunit"/>
    <property type="evidence" value="ECO:0007669"/>
    <property type="project" value="UniProtKB-UniRule"/>
</dbReference>
<evidence type="ECO:0000313" key="9">
    <source>
        <dbReference type="EMBL" id="HIH16546.1"/>
    </source>
</evidence>
<evidence type="ECO:0000313" key="10">
    <source>
        <dbReference type="Proteomes" id="UP000564964"/>
    </source>
</evidence>
<evidence type="ECO:0000256" key="3">
    <source>
        <dbReference type="ARBA" id="ARBA00022884"/>
    </source>
</evidence>
<evidence type="ECO:0000259" key="8">
    <source>
        <dbReference type="PROSITE" id="PS50823"/>
    </source>
</evidence>
<evidence type="ECO:0000256" key="7">
    <source>
        <dbReference type="PROSITE-ProRule" id="PRU00118"/>
    </source>
</evidence>
<dbReference type="NCBIfam" id="NF003219">
    <property type="entry name" value="PRK04191.1"/>
    <property type="match status" value="1"/>
</dbReference>
<dbReference type="InterPro" id="IPR057258">
    <property type="entry name" value="Ribosomal_uS3"/>
</dbReference>
<keyword evidence="5" id="KW-0687">Ribonucleoprotein</keyword>
<dbReference type="InterPro" id="IPR036419">
    <property type="entry name" value="Ribosomal_S3_C_sf"/>
</dbReference>
<dbReference type="InterPro" id="IPR015946">
    <property type="entry name" value="KH_dom-like_a/b"/>
</dbReference>
<accession>A0A7J4JMT4</accession>
<dbReference type="PANTHER" id="PTHR11760">
    <property type="entry name" value="30S/40S RIBOSOMAL PROTEIN S3"/>
    <property type="match status" value="1"/>
</dbReference>
<keyword evidence="2" id="KW-0699">rRNA-binding</keyword>
<feature type="non-terminal residue" evidence="9">
    <location>
        <position position="151"/>
    </location>
</feature>
<comment type="similarity">
    <text evidence="1">Belongs to the universal ribosomal protein uS3 family.</text>
</comment>
<dbReference type="NCBIfam" id="TIGR01008">
    <property type="entry name" value="uS3_euk_arch"/>
    <property type="match status" value="1"/>
</dbReference>
<dbReference type="GO" id="GO:0003735">
    <property type="term" value="F:structural constituent of ribosome"/>
    <property type="evidence" value="ECO:0007669"/>
    <property type="project" value="UniProtKB-UniRule"/>
</dbReference>
<dbReference type="FunFam" id="3.30.300.20:FF:000001">
    <property type="entry name" value="30S ribosomal protein S3"/>
    <property type="match status" value="1"/>
</dbReference>
<dbReference type="InterPro" id="IPR009019">
    <property type="entry name" value="KH_sf_prok-type"/>
</dbReference>
<dbReference type="PROSITE" id="PS50084">
    <property type="entry name" value="KH_TYPE_1"/>
    <property type="match status" value="1"/>
</dbReference>
<gene>
    <name evidence="9" type="ORF">HA252_04030</name>
</gene>
<keyword evidence="4 9" id="KW-0689">Ribosomal protein</keyword>
<reference evidence="10" key="1">
    <citation type="journal article" date="2020" name="bioRxiv">
        <title>A rank-normalized archaeal taxonomy based on genome phylogeny resolves widespread incomplete and uneven classifications.</title>
        <authorList>
            <person name="Rinke C."/>
            <person name="Chuvochina M."/>
            <person name="Mussig A.J."/>
            <person name="Chaumeil P.-A."/>
            <person name="Waite D.W."/>
            <person name="Whitman W.B."/>
            <person name="Parks D.H."/>
            <person name="Hugenholtz P."/>
        </authorList>
    </citation>
    <scope>NUCLEOTIDE SEQUENCE [LARGE SCALE GENOMIC DNA]</scope>
</reference>
<dbReference type="AlphaFoldDB" id="A0A7J4JMT4"/>
<dbReference type="Pfam" id="PF00189">
    <property type="entry name" value="Ribosomal_S3_C"/>
    <property type="match status" value="1"/>
</dbReference>
<evidence type="ECO:0000256" key="1">
    <source>
        <dbReference type="ARBA" id="ARBA00010761"/>
    </source>
</evidence>
<dbReference type="InterPro" id="IPR004087">
    <property type="entry name" value="KH_dom"/>
</dbReference>
<dbReference type="Gene3D" id="3.30.300.20">
    <property type="match status" value="1"/>
</dbReference>
<dbReference type="Proteomes" id="UP000564964">
    <property type="component" value="Unassembled WGS sequence"/>
</dbReference>